<dbReference type="GO" id="GO:0097192">
    <property type="term" value="P:extrinsic apoptotic signaling pathway in absence of ligand"/>
    <property type="evidence" value="ECO:0007669"/>
    <property type="project" value="TreeGrafter"/>
</dbReference>
<dbReference type="GO" id="GO:0001836">
    <property type="term" value="P:release of cytochrome c from mitochondria"/>
    <property type="evidence" value="ECO:0007669"/>
    <property type="project" value="TreeGrafter"/>
</dbReference>
<dbReference type="SMART" id="SM00337">
    <property type="entry name" value="BCL"/>
    <property type="match status" value="1"/>
</dbReference>
<dbReference type="RefSeq" id="XP_006009177.1">
    <property type="nucleotide sequence ID" value="XM_006009115.2"/>
</dbReference>
<dbReference type="PANTHER" id="PTHR11256:SF47">
    <property type="entry name" value="BCL-2-LIKE PROTEIN 10"/>
    <property type="match status" value="1"/>
</dbReference>
<dbReference type="eggNOG" id="KOG4728">
    <property type="taxonomic scope" value="Eukaryota"/>
</dbReference>
<dbReference type="FunCoup" id="H3ALX7">
    <property type="interactions" value="22"/>
</dbReference>
<evidence type="ECO:0000313" key="10">
    <source>
        <dbReference type="Proteomes" id="UP000008672"/>
    </source>
</evidence>
<keyword evidence="10" id="KW-1185">Reference proteome</keyword>
<dbReference type="GeneID" id="102360074"/>
<dbReference type="InParanoid" id="H3ALX7"/>
<evidence type="ECO:0000259" key="8">
    <source>
        <dbReference type="SMART" id="SM00337"/>
    </source>
</evidence>
<keyword evidence="4" id="KW-0053">Apoptosis</keyword>
<dbReference type="PANTHER" id="PTHR11256">
    <property type="entry name" value="BCL-2 RELATED"/>
    <property type="match status" value="1"/>
</dbReference>
<comment type="subcellular location">
    <subcellularLocation>
        <location evidence="1">Endomembrane system</location>
    </subcellularLocation>
</comment>
<dbReference type="GO" id="GO:0043066">
    <property type="term" value="P:negative regulation of apoptotic process"/>
    <property type="evidence" value="ECO:0007669"/>
    <property type="project" value="Ensembl"/>
</dbReference>
<dbReference type="Gene3D" id="1.10.437.10">
    <property type="entry name" value="Blc2-like"/>
    <property type="match status" value="1"/>
</dbReference>
<evidence type="ECO:0000256" key="2">
    <source>
        <dbReference type="ARBA" id="ARBA00009458"/>
    </source>
</evidence>
<comment type="similarity">
    <text evidence="2">Belongs to the Bcl-2 family.</text>
</comment>
<accession>H3ALX7</accession>
<dbReference type="OrthoDB" id="8856583at2759"/>
<feature type="domain" description="Bcl-2 Bcl-2 homology region 1-3" evidence="8">
    <location>
        <begin position="35"/>
        <end position="138"/>
    </location>
</feature>
<dbReference type="CDD" id="cd06845">
    <property type="entry name" value="Bcl-2_like"/>
    <property type="match status" value="1"/>
</dbReference>
<dbReference type="SUPFAM" id="SSF56854">
    <property type="entry name" value="Bcl-2 inhibitors of programmed cell death"/>
    <property type="match status" value="1"/>
</dbReference>
<dbReference type="GO" id="GO:0051279">
    <property type="term" value="P:regulation of release of sequestered calcium ion into cytosol"/>
    <property type="evidence" value="ECO:0007669"/>
    <property type="project" value="Ensembl"/>
</dbReference>
<dbReference type="GO" id="GO:0051400">
    <property type="term" value="F:BH domain binding"/>
    <property type="evidence" value="ECO:0007669"/>
    <property type="project" value="TreeGrafter"/>
</dbReference>
<dbReference type="STRING" id="7897.ENSLACP00000010648"/>
<keyword evidence="5 7" id="KW-1133">Transmembrane helix</keyword>
<reference evidence="10" key="1">
    <citation type="submission" date="2011-08" db="EMBL/GenBank/DDBJ databases">
        <title>The draft genome of Latimeria chalumnae.</title>
        <authorList>
            <person name="Di Palma F."/>
            <person name="Alfoldi J."/>
            <person name="Johnson J."/>
            <person name="Berlin A."/>
            <person name="Gnerre S."/>
            <person name="Jaffe D."/>
            <person name="MacCallum I."/>
            <person name="Young S."/>
            <person name="Walker B.J."/>
            <person name="Lander E."/>
            <person name="Lindblad-Toh K."/>
        </authorList>
    </citation>
    <scope>NUCLEOTIDE SEQUENCE [LARGE SCALE GENOMIC DNA]</scope>
    <source>
        <strain evidence="10">Wild caught</strain>
    </source>
</reference>
<evidence type="ECO:0000313" key="9">
    <source>
        <dbReference type="Ensembl" id="ENSLACP00000010648.2"/>
    </source>
</evidence>
<sequence>MCDSLKEETRLLANDFIQFCLGSGRTAPNPAARVLRRVTAELERQNQALFDSFQGNCGPEAELGSVLKRVAEQLEAEGGLNWGRVVSLFAFAGCLAKGVQRAQNEECAMGACCGKLAEALVNYLAKERGDWLEENGGWDGFYKFFERSDHYQESTVRNALMAAAGFGIAGLAFLLAVR</sequence>
<dbReference type="Pfam" id="PF00452">
    <property type="entry name" value="Bcl-2"/>
    <property type="match status" value="1"/>
</dbReference>
<dbReference type="GO" id="GO:0005741">
    <property type="term" value="C:mitochondrial outer membrane"/>
    <property type="evidence" value="ECO:0007669"/>
    <property type="project" value="TreeGrafter"/>
</dbReference>
<feature type="transmembrane region" description="Helical" evidence="7">
    <location>
        <begin position="159"/>
        <end position="177"/>
    </location>
</feature>
<evidence type="ECO:0000256" key="3">
    <source>
        <dbReference type="ARBA" id="ARBA00022692"/>
    </source>
</evidence>
<evidence type="ECO:0000256" key="4">
    <source>
        <dbReference type="ARBA" id="ARBA00022703"/>
    </source>
</evidence>
<evidence type="ECO:0000256" key="5">
    <source>
        <dbReference type="ARBA" id="ARBA00022989"/>
    </source>
</evidence>
<dbReference type="HOGENOM" id="CLU_1277283_0_0_1"/>
<dbReference type="EMBL" id="AFYH01203866">
    <property type="status" value="NOT_ANNOTATED_CDS"/>
    <property type="molecule type" value="Genomic_DNA"/>
</dbReference>
<reference evidence="9" key="3">
    <citation type="submission" date="2025-09" db="UniProtKB">
        <authorList>
            <consortium name="Ensembl"/>
        </authorList>
    </citation>
    <scope>IDENTIFICATION</scope>
</reference>
<evidence type="ECO:0000256" key="1">
    <source>
        <dbReference type="ARBA" id="ARBA00004308"/>
    </source>
</evidence>
<dbReference type="GO" id="GO:0012505">
    <property type="term" value="C:endomembrane system"/>
    <property type="evidence" value="ECO:0007669"/>
    <property type="project" value="UniProtKB-SubCell"/>
</dbReference>
<dbReference type="KEGG" id="lcm:102360074"/>
<dbReference type="InterPro" id="IPR026298">
    <property type="entry name" value="Bcl-2_fam"/>
</dbReference>
<name>H3ALX7_LATCH</name>
<dbReference type="OMA" id="TDYLEYC"/>
<dbReference type="GO" id="GO:0090504">
    <property type="term" value="P:epiboly"/>
    <property type="evidence" value="ECO:0007669"/>
    <property type="project" value="Ensembl"/>
</dbReference>
<keyword evidence="6 7" id="KW-0472">Membrane</keyword>
<evidence type="ECO:0000256" key="7">
    <source>
        <dbReference type="SAM" id="Phobius"/>
    </source>
</evidence>
<dbReference type="InterPro" id="IPR046371">
    <property type="entry name" value="Bcl-2_BH1-3"/>
</dbReference>
<dbReference type="Bgee" id="ENSLACG00000009379">
    <property type="expression patterns" value="Expressed in pelvic fin and 6 other cell types or tissues"/>
</dbReference>
<organism evidence="9 10">
    <name type="scientific">Latimeria chalumnae</name>
    <name type="common">Coelacanth</name>
    <dbReference type="NCBI Taxonomy" id="7897"/>
    <lineage>
        <taxon>Eukaryota</taxon>
        <taxon>Metazoa</taxon>
        <taxon>Chordata</taxon>
        <taxon>Craniata</taxon>
        <taxon>Vertebrata</taxon>
        <taxon>Euteleostomi</taxon>
        <taxon>Coelacanthiformes</taxon>
        <taxon>Coelacanthidae</taxon>
        <taxon>Latimeria</taxon>
    </lineage>
</organism>
<dbReference type="InterPro" id="IPR036834">
    <property type="entry name" value="Bcl-2-like_sf"/>
</dbReference>
<dbReference type="GO" id="GO:0019722">
    <property type="term" value="P:calcium-mediated signaling"/>
    <property type="evidence" value="ECO:0007669"/>
    <property type="project" value="Ensembl"/>
</dbReference>
<reference evidence="9" key="2">
    <citation type="submission" date="2025-08" db="UniProtKB">
        <authorList>
            <consortium name="Ensembl"/>
        </authorList>
    </citation>
    <scope>IDENTIFICATION</scope>
</reference>
<dbReference type="Ensembl" id="ENSLACT00000010727.2">
    <property type="protein sequence ID" value="ENSLACP00000010648.2"/>
    <property type="gene ID" value="ENSLACG00000009379.2"/>
</dbReference>
<proteinExistence type="inferred from homology"/>
<gene>
    <name evidence="9" type="primary">BCL2L10</name>
</gene>
<dbReference type="Proteomes" id="UP000008672">
    <property type="component" value="Unassembled WGS sequence"/>
</dbReference>
<dbReference type="GeneTree" id="ENSGT01130000278292"/>
<dbReference type="CTD" id="10017"/>
<dbReference type="AlphaFoldDB" id="H3ALX7"/>
<dbReference type="GO" id="GO:0008630">
    <property type="term" value="P:intrinsic apoptotic signaling pathway in response to DNA damage"/>
    <property type="evidence" value="ECO:0007669"/>
    <property type="project" value="TreeGrafter"/>
</dbReference>
<dbReference type="PROSITE" id="PS50062">
    <property type="entry name" value="BCL2_FAMILY"/>
    <property type="match status" value="1"/>
</dbReference>
<protein>
    <submittedName>
        <fullName evidence="9">BCL2 like 10</fullName>
    </submittedName>
</protein>
<dbReference type="InterPro" id="IPR002475">
    <property type="entry name" value="Bcl2-like"/>
</dbReference>
<keyword evidence="3 7" id="KW-0812">Transmembrane</keyword>
<dbReference type="GO" id="GO:0007369">
    <property type="term" value="P:gastrulation"/>
    <property type="evidence" value="ECO:0007669"/>
    <property type="project" value="Ensembl"/>
</dbReference>
<dbReference type="EMBL" id="AFYH01203867">
    <property type="status" value="NOT_ANNOTATED_CDS"/>
    <property type="molecule type" value="Genomic_DNA"/>
</dbReference>
<dbReference type="GO" id="GO:0001756">
    <property type="term" value="P:somitogenesis"/>
    <property type="evidence" value="ECO:0007669"/>
    <property type="project" value="Ensembl"/>
</dbReference>
<evidence type="ECO:0000256" key="6">
    <source>
        <dbReference type="ARBA" id="ARBA00023136"/>
    </source>
</evidence>